<evidence type="ECO:0000313" key="5">
    <source>
        <dbReference type="Proteomes" id="UP000321577"/>
    </source>
</evidence>
<evidence type="ECO:0000256" key="1">
    <source>
        <dbReference type="SAM" id="MobiDB-lite"/>
    </source>
</evidence>
<evidence type="ECO:0000256" key="2">
    <source>
        <dbReference type="SAM" id="Phobius"/>
    </source>
</evidence>
<name>A0A512MCT1_9BACT</name>
<comment type="caution">
    <text evidence="4">The sequence shown here is derived from an EMBL/GenBank/DDBJ whole genome shotgun (WGS) entry which is preliminary data.</text>
</comment>
<keyword evidence="2" id="KW-1133">Transmembrane helix</keyword>
<dbReference type="EMBL" id="BKAG01000031">
    <property type="protein sequence ID" value="GEP44536.1"/>
    <property type="molecule type" value="Genomic_DNA"/>
</dbReference>
<dbReference type="AlphaFoldDB" id="A0A512MCT1"/>
<dbReference type="Pfam" id="PF03703">
    <property type="entry name" value="bPH_2"/>
    <property type="match status" value="1"/>
</dbReference>
<sequence length="257" mass="29162">MRYLLHNHPAFPGLLSKEDLYSLVERGSLGRGDLCTDVQTGRDHTVGDAISGMRPPHAKAPARIDRPAYQEFRADDPFDADEPLSEEDEAETEDGEQEEEEEPAEPELQFTESGERLYYSSHPAWLKYWRALFLMLLFFTAAGLLFSMEEGYALVCGLAGIATFICVTIARSSHDYIVTEERVEYVWGIFGRSSKEVRVCDIRSLDVWERGLKGWLGLGTLDVSSAGNADVEVRFRDIRRAHEVKQIIRQLQRGDEE</sequence>
<feature type="domain" description="YdbS-like PH" evidence="3">
    <location>
        <begin position="174"/>
        <end position="248"/>
    </location>
</feature>
<feature type="region of interest" description="Disordered" evidence="1">
    <location>
        <begin position="75"/>
        <end position="110"/>
    </location>
</feature>
<dbReference type="RefSeq" id="WP_146852578.1">
    <property type="nucleotide sequence ID" value="NZ_BKAG01000031.1"/>
</dbReference>
<keyword evidence="2" id="KW-0472">Membrane</keyword>
<organism evidence="4 5">
    <name type="scientific">Brevifollis gellanilyticus</name>
    <dbReference type="NCBI Taxonomy" id="748831"/>
    <lineage>
        <taxon>Bacteria</taxon>
        <taxon>Pseudomonadati</taxon>
        <taxon>Verrucomicrobiota</taxon>
        <taxon>Verrucomicrobiia</taxon>
        <taxon>Verrucomicrobiales</taxon>
        <taxon>Verrucomicrobiaceae</taxon>
    </lineage>
</organism>
<evidence type="ECO:0000259" key="3">
    <source>
        <dbReference type="Pfam" id="PF03703"/>
    </source>
</evidence>
<evidence type="ECO:0000313" key="4">
    <source>
        <dbReference type="EMBL" id="GEP44536.1"/>
    </source>
</evidence>
<dbReference type="OrthoDB" id="188457at2"/>
<feature type="transmembrane region" description="Helical" evidence="2">
    <location>
        <begin position="128"/>
        <end position="146"/>
    </location>
</feature>
<gene>
    <name evidence="4" type="ORF">BGE01nite_38270</name>
</gene>
<accession>A0A512MCT1</accession>
<dbReference type="InterPro" id="IPR005182">
    <property type="entry name" value="YdbS-like_PH"/>
</dbReference>
<feature type="transmembrane region" description="Helical" evidence="2">
    <location>
        <begin position="152"/>
        <end position="170"/>
    </location>
</feature>
<keyword evidence="5" id="KW-1185">Reference proteome</keyword>
<protein>
    <recommendedName>
        <fullName evidence="3">YdbS-like PH domain-containing protein</fullName>
    </recommendedName>
</protein>
<reference evidence="4 5" key="1">
    <citation type="submission" date="2019-07" db="EMBL/GenBank/DDBJ databases">
        <title>Whole genome shotgun sequence of Brevifollis gellanilyticus NBRC 108608.</title>
        <authorList>
            <person name="Hosoyama A."/>
            <person name="Uohara A."/>
            <person name="Ohji S."/>
            <person name="Ichikawa N."/>
        </authorList>
    </citation>
    <scope>NUCLEOTIDE SEQUENCE [LARGE SCALE GENOMIC DNA]</scope>
    <source>
        <strain evidence="4 5">NBRC 108608</strain>
    </source>
</reference>
<keyword evidence="2" id="KW-0812">Transmembrane</keyword>
<proteinExistence type="predicted"/>
<dbReference type="Proteomes" id="UP000321577">
    <property type="component" value="Unassembled WGS sequence"/>
</dbReference>
<feature type="compositionally biased region" description="Acidic residues" evidence="1">
    <location>
        <begin position="77"/>
        <end position="105"/>
    </location>
</feature>